<proteinExistence type="predicted"/>
<dbReference type="EMBL" id="JAHESD010000046">
    <property type="protein sequence ID" value="MBT1705107.1"/>
    <property type="molecule type" value="Genomic_DNA"/>
</dbReference>
<dbReference type="SUPFAM" id="SSF56601">
    <property type="entry name" value="beta-lactamase/transpeptidase-like"/>
    <property type="match status" value="1"/>
</dbReference>
<name>A0ABS5VUK6_9BACT</name>
<sequence length="378" mass="44414">MANKDRYEIQIIYTQIDRDRNNNPVFHTYYFNVDSNRYFYPASTVKLPLVLLAFEKLKYLSEKGIDKFTPVFHDSAYSGQLSVSKDTTSETGLPSIAHYAKKILVVSDNDAYNRLYEFLGQKEVNRRLRGLGYNMRVLHRLERPLSQDENRHTEAVRFVKDDAVIFDQPMLVNDEPIVVKERVLKGKGFIRNDSLVSQPFDFTYKNFFPLTAQHKMLQALLFPETVDEKFRFDIYDEDRVFVLKYMSQLPTETIFPSYGKDTTYHDAYCKFFMYGAGRSSIPDNIRIFNKIGDAYGYLVDNAYIVDFKNSVEFMLSAVINTDTDSIYNDGNYDYETLGYPFMKNIGQLIYNYELKRKRDIKPDLSPFVFTYDQQKKRD</sequence>
<evidence type="ECO:0000259" key="1">
    <source>
        <dbReference type="Pfam" id="PF13354"/>
    </source>
</evidence>
<dbReference type="InterPro" id="IPR012338">
    <property type="entry name" value="Beta-lactam/transpept-like"/>
</dbReference>
<accession>A0ABS5VUK6</accession>
<dbReference type="Pfam" id="PF13354">
    <property type="entry name" value="Beta-lactamase2"/>
    <property type="match status" value="1"/>
</dbReference>
<keyword evidence="3" id="KW-1185">Reference proteome</keyword>
<gene>
    <name evidence="2" type="ORF">KK060_17570</name>
</gene>
<dbReference type="GO" id="GO:0016787">
    <property type="term" value="F:hydrolase activity"/>
    <property type="evidence" value="ECO:0007669"/>
    <property type="project" value="UniProtKB-KW"/>
</dbReference>
<reference evidence="2 3" key="1">
    <citation type="submission" date="2021-05" db="EMBL/GenBank/DDBJ databases">
        <title>A Polyphasic approach of four new species of the genus Ohtaekwangia: Ohtaekwangia histidinii sp. nov., Ohtaekwangia cretensis sp. nov., Ohtaekwangia indiensis sp. nov., Ohtaekwangia reichenbachii sp. nov. from diverse environment.</title>
        <authorList>
            <person name="Octaviana S."/>
        </authorList>
    </citation>
    <scope>NUCLEOTIDE SEQUENCE [LARGE SCALE GENOMIC DNA]</scope>
    <source>
        <strain evidence="2 3">PWU20</strain>
    </source>
</reference>
<dbReference type="InterPro" id="IPR045155">
    <property type="entry name" value="Beta-lactam_cat"/>
</dbReference>
<organism evidence="2 3">
    <name type="scientific">Chryseosolibacter indicus</name>
    <dbReference type="NCBI Taxonomy" id="2782351"/>
    <lineage>
        <taxon>Bacteria</taxon>
        <taxon>Pseudomonadati</taxon>
        <taxon>Bacteroidota</taxon>
        <taxon>Cytophagia</taxon>
        <taxon>Cytophagales</taxon>
        <taxon>Chryseotaleaceae</taxon>
        <taxon>Chryseosolibacter</taxon>
    </lineage>
</organism>
<evidence type="ECO:0000313" key="2">
    <source>
        <dbReference type="EMBL" id="MBT1705107.1"/>
    </source>
</evidence>
<dbReference type="Proteomes" id="UP000772618">
    <property type="component" value="Unassembled WGS sequence"/>
</dbReference>
<comment type="caution">
    <text evidence="2">The sequence shown here is derived from an EMBL/GenBank/DDBJ whole genome shotgun (WGS) entry which is preliminary data.</text>
</comment>
<feature type="domain" description="Beta-lactamase class A catalytic" evidence="1">
    <location>
        <begin position="31"/>
        <end position="310"/>
    </location>
</feature>
<evidence type="ECO:0000313" key="3">
    <source>
        <dbReference type="Proteomes" id="UP000772618"/>
    </source>
</evidence>
<protein>
    <submittedName>
        <fullName evidence="2">Serine hydrolase</fullName>
    </submittedName>
</protein>
<keyword evidence="2" id="KW-0378">Hydrolase</keyword>
<dbReference type="Gene3D" id="3.40.710.10">
    <property type="entry name" value="DD-peptidase/beta-lactamase superfamily"/>
    <property type="match status" value="1"/>
</dbReference>